<dbReference type="EnsemblMetazoa" id="XM_008185005.2">
    <property type="protein sequence ID" value="XP_008183227.1"/>
    <property type="gene ID" value="LOC100167988"/>
</dbReference>
<dbReference type="SUPFAM" id="SSF54791">
    <property type="entry name" value="Eukaryotic type KH-domain (KH-domain type I)"/>
    <property type="match status" value="8"/>
</dbReference>
<dbReference type="SMART" id="SM00176">
    <property type="entry name" value="RAN"/>
    <property type="match status" value="1"/>
</dbReference>
<keyword evidence="6" id="KW-1185">Reference proteome</keyword>
<feature type="domain" description="K Homology" evidence="4">
    <location>
        <begin position="105"/>
        <end position="180"/>
    </location>
</feature>
<dbReference type="SUPFAM" id="SSF52540">
    <property type="entry name" value="P-loop containing nucleoside triphosphate hydrolases"/>
    <property type="match status" value="3"/>
</dbReference>
<dbReference type="SMART" id="SM00173">
    <property type="entry name" value="RAS"/>
    <property type="match status" value="3"/>
</dbReference>
<dbReference type="SMART" id="SM00177">
    <property type="entry name" value="ARF"/>
    <property type="match status" value="1"/>
</dbReference>
<dbReference type="Pfam" id="PF00071">
    <property type="entry name" value="Ras"/>
    <property type="match status" value="3"/>
</dbReference>
<evidence type="ECO:0000259" key="4">
    <source>
        <dbReference type="SMART" id="SM00322"/>
    </source>
</evidence>
<dbReference type="PROSITE" id="PS51421">
    <property type="entry name" value="RAS"/>
    <property type="match status" value="3"/>
</dbReference>
<dbReference type="GO" id="GO:0005525">
    <property type="term" value="F:GTP binding"/>
    <property type="evidence" value="ECO:0007669"/>
    <property type="project" value="UniProtKB-KW"/>
</dbReference>
<dbReference type="Gene3D" id="3.40.50.300">
    <property type="entry name" value="P-loop containing nucleotide triphosphate hydrolases"/>
    <property type="match status" value="3"/>
</dbReference>
<dbReference type="GO" id="GO:0003723">
    <property type="term" value="F:RNA binding"/>
    <property type="evidence" value="ECO:0007669"/>
    <property type="project" value="UniProtKB-UniRule"/>
</dbReference>
<organism evidence="5 6">
    <name type="scientific">Acyrthosiphon pisum</name>
    <name type="common">Pea aphid</name>
    <dbReference type="NCBI Taxonomy" id="7029"/>
    <lineage>
        <taxon>Eukaryota</taxon>
        <taxon>Metazoa</taxon>
        <taxon>Ecdysozoa</taxon>
        <taxon>Arthropoda</taxon>
        <taxon>Hexapoda</taxon>
        <taxon>Insecta</taxon>
        <taxon>Pterygota</taxon>
        <taxon>Neoptera</taxon>
        <taxon>Paraneoptera</taxon>
        <taxon>Hemiptera</taxon>
        <taxon>Sternorrhyncha</taxon>
        <taxon>Aphidomorpha</taxon>
        <taxon>Aphidoidea</taxon>
        <taxon>Aphididae</taxon>
        <taxon>Macrosiphini</taxon>
        <taxon>Acyrthosiphon</taxon>
    </lineage>
</organism>
<feature type="domain" description="K Homology" evidence="4">
    <location>
        <begin position="413"/>
        <end position="484"/>
    </location>
</feature>
<dbReference type="InterPro" id="IPR004088">
    <property type="entry name" value="KH_dom_type_1"/>
</dbReference>
<sequence>MGKRQKCKRQTRGLYGGLGETSASMCRPTILSILVLSDMVDIIIGRCDSTIKEIMEQTSVRINVNEIFGNLEKAITIYGTPENCTIACRKILEVVQQKAIYTNKSDVILKILIHENRIGLAIGEEDNIIRNIMSETETKINVYSNVDITINNINYKSICTVEGSIENVSKAESQISAKIGQSLEKYLQPMANCVPSAIPVIRNKQTESMLCILVHSDIVGVIIGRGGSTIKEIIEQTSARIIVNKSDIVGSLGKPIAIYGTPENCTNACRKILEVVHQKVTYTNKSNVILRILIQDNLIGLIIGEEGNTIRNIVSETETKINVFKINNITIDDINYKSVCAVEGSIENISKAESQISTKLRQSFEKYLPDVAGCQIHVELVSEMRNFSKMEMGLPNFSNCVPGAIPVIRNKQTESMLCILVHSDMVHAIIGNCGSKIKAITQQTSTWVHVQPKDNFVNIEQAIIIKGNPEKCTNACLKMLEVFQETNTCSSDVILKILIPDNLIGIIIEEEGYTIKKIMSETETKISVSSITGITIDSFNYNRICMVEGLIENISKAEGQISAKLRQSIEHFLQSVDVKVEPALEMRNLCEIGLTRVSHVGPKTIPAIENREFTLRILVQSNMISVIIGKRGSTIKEITQQTSARIHVDQKDSVSSTEKAITIRGIPENCTNACRKILDVMQKKNAATTYNSDVILKILVHDNRIGAIIGQERNTVRKIMSETDTNIIVPSITDITIDSFNNERIFTVEGSVENISKAEAQMSAKLRQCFDNKSHYKLIRLVKSEITNKKYKLMIVGHSKVGKSSIIKRYCKDVYTFTKPTIGMDIQQIFVRFNKETINLEIRDTSGTENYQSLASSYRGAHGVFIVYDITDFDSSFKLDRWIKDIETFSDPGTVIMLIGSKCDDTSNRKISIEEGQKIAEVYRIPFLEVSSKTNVNIDKLFYIMISRIHNLQQQPINIKKELEHMYVTNKPKLDSDVKPNAIPVLTLCSTMEKELPDTLNIEHNYREQYKLIRVVKPGTSSKKFKLIIVGHSNVGKSTIINHFCNGVYQDTIPTTGVDFREIFVRFENKTIHLNIWDTAGTEKYRSLAQQYYRGAHGIFIVYDITDLNSSFKLDDWINDVKNFSDLNAVKILIGNKCDDTLNRKVSVKEGQEIAKKYGFPFFEVSSKINVNIDKLLYTMISRIHDLQNQPTDIKKELNDINVTNKPNTTPVQCPIMRIKPETPNHKYKLIIVGNSNVGKSTIIHHISKGVYKDNISDTKGMDFQKIFISLKNKAIELNIWDTAGAEKYRSLAQQYYRGAHGIFIVYDITDLNSSFILDYWINDVEDFSDLNAVKILIGSKCDDTSNRKVSFKEGQDIAKKYGFPFFEVSSKNNLNIDNLLYTMVSKIHELQAQPTPVQNPQPNEDLIILARSNSPLLKKKSSGGCGC</sequence>
<keyword evidence="1" id="KW-0547">Nucleotide-binding</keyword>
<dbReference type="InterPro" id="IPR004087">
    <property type="entry name" value="KH_dom"/>
</dbReference>
<keyword evidence="2" id="KW-0342">GTP-binding</keyword>
<evidence type="ECO:0000256" key="2">
    <source>
        <dbReference type="ARBA" id="ARBA00023134"/>
    </source>
</evidence>
<dbReference type="SMART" id="SM00174">
    <property type="entry name" value="RHO"/>
    <property type="match status" value="1"/>
</dbReference>
<dbReference type="PROSITE" id="PS51419">
    <property type="entry name" value="RAB"/>
    <property type="match status" value="3"/>
</dbReference>
<dbReference type="Proteomes" id="UP000007819">
    <property type="component" value="Chromosome A1"/>
</dbReference>
<dbReference type="InterPro" id="IPR001806">
    <property type="entry name" value="Small_GTPase"/>
</dbReference>
<dbReference type="SMART" id="SM00322">
    <property type="entry name" value="KH"/>
    <property type="match status" value="8"/>
</dbReference>
<dbReference type="NCBIfam" id="TIGR00231">
    <property type="entry name" value="small_GTP"/>
    <property type="match status" value="3"/>
</dbReference>
<dbReference type="FunFam" id="3.40.50.300:FF:001329">
    <property type="entry name" value="Small GTP-binding protein, putative"/>
    <property type="match status" value="2"/>
</dbReference>
<reference evidence="6" key="1">
    <citation type="submission" date="2010-06" db="EMBL/GenBank/DDBJ databases">
        <authorList>
            <person name="Jiang H."/>
            <person name="Abraham K."/>
            <person name="Ali S."/>
            <person name="Alsbrooks S.L."/>
            <person name="Anim B.N."/>
            <person name="Anosike U.S."/>
            <person name="Attaway T."/>
            <person name="Bandaranaike D.P."/>
            <person name="Battles P.K."/>
            <person name="Bell S.N."/>
            <person name="Bell A.V."/>
            <person name="Beltran B."/>
            <person name="Bickham C."/>
            <person name="Bustamante Y."/>
            <person name="Caleb T."/>
            <person name="Canada A."/>
            <person name="Cardenas V."/>
            <person name="Carter K."/>
            <person name="Chacko J."/>
            <person name="Chandrabose M.N."/>
            <person name="Chavez D."/>
            <person name="Chavez A."/>
            <person name="Chen L."/>
            <person name="Chu H.-S."/>
            <person name="Claassen K.J."/>
            <person name="Cockrell R."/>
            <person name="Collins M."/>
            <person name="Cooper J.A."/>
            <person name="Cree A."/>
            <person name="Curry S.M."/>
            <person name="Da Y."/>
            <person name="Dao M.D."/>
            <person name="Das B."/>
            <person name="Davila M.-L."/>
            <person name="Davy-Carroll L."/>
            <person name="Denson S."/>
            <person name="Dinh H."/>
            <person name="Ebong V.E."/>
            <person name="Edwards J.R."/>
            <person name="Egan A."/>
            <person name="El-Daye J."/>
            <person name="Escobedo L."/>
            <person name="Fernandez S."/>
            <person name="Fernando P.R."/>
            <person name="Flagg N."/>
            <person name="Forbes L.D."/>
            <person name="Fowler R.G."/>
            <person name="Fu Q."/>
            <person name="Gabisi R.A."/>
            <person name="Ganer J."/>
            <person name="Garbino Pronczuk A."/>
            <person name="Garcia R.M."/>
            <person name="Garner T."/>
            <person name="Garrett T.E."/>
            <person name="Gonzalez D.A."/>
            <person name="Hamid H."/>
            <person name="Hawkins E.S."/>
            <person name="Hirani K."/>
            <person name="Hogues M.E."/>
            <person name="Hollins B."/>
            <person name="Hsiao C.-H."/>
            <person name="Jabil R."/>
            <person name="James M.L."/>
            <person name="Jhangiani S.N."/>
            <person name="Johnson B."/>
            <person name="Johnson Q."/>
            <person name="Joshi V."/>
            <person name="Kalu J.B."/>
            <person name="Kam C."/>
            <person name="Kashfia A."/>
            <person name="Keebler J."/>
            <person name="Kisamo H."/>
            <person name="Kovar C.L."/>
            <person name="Lago L.A."/>
            <person name="Lai C.-Y."/>
            <person name="Laidlaw J."/>
            <person name="Lara F."/>
            <person name="Le T.-K."/>
            <person name="Lee S.L."/>
            <person name="Legall F.H."/>
            <person name="Lemon S.J."/>
            <person name="Lewis L.R."/>
            <person name="Li B."/>
            <person name="Liu Y."/>
            <person name="Liu Y.-S."/>
            <person name="Lopez J."/>
            <person name="Lozado R.J."/>
            <person name="Lu J."/>
            <person name="Madu R.C."/>
            <person name="Maheshwari M."/>
            <person name="Maheshwari R."/>
            <person name="Malloy K."/>
            <person name="Martinez E."/>
            <person name="Mathew T."/>
            <person name="Mercado I.C."/>
            <person name="Mercado C."/>
            <person name="Meyer B."/>
            <person name="Montgomery K."/>
            <person name="Morgan M.B."/>
            <person name="Munidasa M."/>
            <person name="Nazareth L.V."/>
            <person name="Nelson J."/>
            <person name="Ng B.M."/>
            <person name="Nguyen N.B."/>
            <person name="Nguyen P.Q."/>
            <person name="Nguyen T."/>
            <person name="Obregon M."/>
            <person name="Okwuonu G.O."/>
            <person name="Onwere C.G."/>
            <person name="Orozco G."/>
            <person name="Parra A."/>
            <person name="Patel S."/>
            <person name="Patil S."/>
            <person name="Perez A."/>
            <person name="Perez Y."/>
            <person name="Pham C."/>
            <person name="Primus E.L."/>
            <person name="Pu L.-L."/>
            <person name="Puazo M."/>
            <person name="Qin X."/>
            <person name="Quiroz J.B."/>
            <person name="Reese J."/>
            <person name="Richards S."/>
            <person name="Rives C.M."/>
            <person name="Robberts R."/>
            <person name="Ruiz S.J."/>
            <person name="Ruiz M.J."/>
            <person name="Santibanez J."/>
            <person name="Schneider B.W."/>
            <person name="Sisson I."/>
            <person name="Smith M."/>
            <person name="Sodergren E."/>
            <person name="Song X.-Z."/>
            <person name="Song B.B."/>
            <person name="Summersgill H."/>
            <person name="Thelus R."/>
            <person name="Thornton R.D."/>
            <person name="Trejos Z.Y."/>
            <person name="Usmani K."/>
            <person name="Vattathil S."/>
            <person name="Villasana D."/>
            <person name="Walker D.L."/>
            <person name="Wang S."/>
            <person name="Wang K."/>
            <person name="White C.S."/>
            <person name="Williams A.C."/>
            <person name="Williamson J."/>
            <person name="Wilson K."/>
            <person name="Woghiren I.O."/>
            <person name="Woodworth J.R."/>
            <person name="Worley K.C."/>
            <person name="Wright R.A."/>
            <person name="Wu W."/>
            <person name="Young L."/>
            <person name="Zhang L."/>
            <person name="Zhang J."/>
            <person name="Zhu Y."/>
            <person name="Muzny D.M."/>
            <person name="Weinstock G."/>
            <person name="Gibbs R.A."/>
        </authorList>
    </citation>
    <scope>NUCLEOTIDE SEQUENCE [LARGE SCALE GENOMIC DNA]</scope>
    <source>
        <strain evidence="6">LSR1</strain>
    </source>
</reference>
<dbReference type="PANTHER" id="PTHR47977">
    <property type="entry name" value="RAS-RELATED PROTEIN RAB"/>
    <property type="match status" value="1"/>
</dbReference>
<proteinExistence type="predicted"/>
<dbReference type="GeneID" id="100167988"/>
<accession>A0A8R2B632</accession>
<dbReference type="CDD" id="cd00154">
    <property type="entry name" value="Rab"/>
    <property type="match status" value="3"/>
</dbReference>
<evidence type="ECO:0000313" key="5">
    <source>
        <dbReference type="EnsemblMetazoa" id="XP_008183227.1"/>
    </source>
</evidence>
<evidence type="ECO:0000256" key="1">
    <source>
        <dbReference type="ARBA" id="ARBA00022741"/>
    </source>
</evidence>
<dbReference type="InterPro" id="IPR036612">
    <property type="entry name" value="KH_dom_type_1_sf"/>
</dbReference>
<feature type="domain" description="K Homology" evidence="4">
    <location>
        <begin position="286"/>
        <end position="361"/>
    </location>
</feature>
<dbReference type="OrthoDB" id="6622101at2759"/>
<dbReference type="InterPro" id="IPR050227">
    <property type="entry name" value="Rab"/>
</dbReference>
<dbReference type="InterPro" id="IPR005225">
    <property type="entry name" value="Small_GTP-bd"/>
</dbReference>
<dbReference type="PROSITE" id="PS50084">
    <property type="entry name" value="KH_TYPE_1"/>
    <property type="match status" value="8"/>
</dbReference>
<dbReference type="InterPro" id="IPR027417">
    <property type="entry name" value="P-loop_NTPase"/>
</dbReference>
<feature type="domain" description="K Homology" evidence="4">
    <location>
        <begin position="611"/>
        <end position="682"/>
    </location>
</feature>
<feature type="domain" description="K Homology" evidence="4">
    <location>
        <begin position="491"/>
        <end position="566"/>
    </location>
</feature>
<dbReference type="FunFam" id="3.40.50.300:FF:001447">
    <property type="entry name" value="Ras-related protein Rab-1B"/>
    <property type="match status" value="1"/>
</dbReference>
<feature type="domain" description="K Homology" evidence="4">
    <location>
        <begin position="692"/>
        <end position="767"/>
    </location>
</feature>
<dbReference type="Gene3D" id="3.30.1370.10">
    <property type="entry name" value="K Homology domain, type 1"/>
    <property type="match status" value="8"/>
</dbReference>
<dbReference type="PRINTS" id="PR00449">
    <property type="entry name" value="RASTRNSFRMNG"/>
</dbReference>
<dbReference type="SMART" id="SM00175">
    <property type="entry name" value="RAB"/>
    <property type="match status" value="3"/>
</dbReference>
<reference evidence="5" key="2">
    <citation type="submission" date="2022-06" db="UniProtKB">
        <authorList>
            <consortium name="EnsemblMetazoa"/>
        </authorList>
    </citation>
    <scope>IDENTIFICATION</scope>
</reference>
<feature type="domain" description="K Homology" evidence="4">
    <location>
        <begin position="27"/>
        <end position="96"/>
    </location>
</feature>
<dbReference type="RefSeq" id="XP_008183227.1">
    <property type="nucleotide sequence ID" value="XM_008185005.2"/>
</dbReference>
<dbReference type="GO" id="GO:0010468">
    <property type="term" value="P:regulation of gene expression"/>
    <property type="evidence" value="ECO:0007669"/>
    <property type="project" value="UniProtKB-ARBA"/>
</dbReference>
<dbReference type="Pfam" id="PF00013">
    <property type="entry name" value="KH_1"/>
    <property type="match status" value="8"/>
</dbReference>
<name>A0A8R2B632_ACYPI</name>
<keyword evidence="3" id="KW-0694">RNA-binding</keyword>
<evidence type="ECO:0000256" key="3">
    <source>
        <dbReference type="PROSITE-ProRule" id="PRU00117"/>
    </source>
</evidence>
<evidence type="ECO:0000313" key="6">
    <source>
        <dbReference type="Proteomes" id="UP000007819"/>
    </source>
</evidence>
<protein>
    <recommendedName>
        <fullName evidence="4">K Homology domain-containing protein</fullName>
    </recommendedName>
</protein>
<dbReference type="GO" id="GO:0003924">
    <property type="term" value="F:GTPase activity"/>
    <property type="evidence" value="ECO:0007669"/>
    <property type="project" value="InterPro"/>
</dbReference>
<feature type="domain" description="K Homology" evidence="4">
    <location>
        <begin position="206"/>
        <end position="277"/>
    </location>
</feature>